<evidence type="ECO:0000313" key="2">
    <source>
        <dbReference type="EMBL" id="KAK0716357.1"/>
    </source>
</evidence>
<dbReference type="EMBL" id="JAUKUA010000004">
    <property type="protein sequence ID" value="KAK0716357.1"/>
    <property type="molecule type" value="Genomic_DNA"/>
</dbReference>
<dbReference type="SUPFAM" id="SSF52218">
    <property type="entry name" value="Flavoproteins"/>
    <property type="match status" value="1"/>
</dbReference>
<dbReference type="GO" id="GO:0070819">
    <property type="term" value="F:menaquinone-dependent protoporphyrinogen oxidase activity"/>
    <property type="evidence" value="ECO:0007669"/>
    <property type="project" value="TreeGrafter"/>
</dbReference>
<gene>
    <name evidence="2" type="ORF">B0H67DRAFT_489719</name>
</gene>
<proteinExistence type="predicted"/>
<dbReference type="Proteomes" id="UP001172102">
    <property type="component" value="Unassembled WGS sequence"/>
</dbReference>
<organism evidence="2 3">
    <name type="scientific">Lasiosphaeris hirsuta</name>
    <dbReference type="NCBI Taxonomy" id="260670"/>
    <lineage>
        <taxon>Eukaryota</taxon>
        <taxon>Fungi</taxon>
        <taxon>Dikarya</taxon>
        <taxon>Ascomycota</taxon>
        <taxon>Pezizomycotina</taxon>
        <taxon>Sordariomycetes</taxon>
        <taxon>Sordariomycetidae</taxon>
        <taxon>Sordariales</taxon>
        <taxon>Lasiosphaeriaceae</taxon>
        <taxon>Lasiosphaeris</taxon>
    </lineage>
</organism>
<accession>A0AA40AID2</accession>
<dbReference type="GO" id="GO:0010181">
    <property type="term" value="F:FMN binding"/>
    <property type="evidence" value="ECO:0007669"/>
    <property type="project" value="TreeGrafter"/>
</dbReference>
<keyword evidence="3" id="KW-1185">Reference proteome</keyword>
<dbReference type="Pfam" id="PF12724">
    <property type="entry name" value="Flavodoxin_5"/>
    <property type="match status" value="1"/>
</dbReference>
<sequence>MSILIAVATAHNSTRDIAQRIAARLATHTSDPIDVLDVANVPADGVSRYATVIVGSAVHMQSWLSPARKFLHSERAALATRPVWAFSVGMPDTEVHAVKEEEMIGKNVRKEVPELRGHVLFKGRIEREHLPWPGRLIFKWFPNIWKFGDFVEWDKVDAWADEVGGGLKKD</sequence>
<evidence type="ECO:0000259" key="1">
    <source>
        <dbReference type="Pfam" id="PF12724"/>
    </source>
</evidence>
<dbReference type="Gene3D" id="3.40.50.360">
    <property type="match status" value="1"/>
</dbReference>
<dbReference type="InterPro" id="IPR052200">
    <property type="entry name" value="Protoporphyrinogen_IX_DH"/>
</dbReference>
<comment type="caution">
    <text evidence="2">The sequence shown here is derived from an EMBL/GenBank/DDBJ whole genome shotgun (WGS) entry which is preliminary data.</text>
</comment>
<dbReference type="InterPro" id="IPR029039">
    <property type="entry name" value="Flavoprotein-like_sf"/>
</dbReference>
<evidence type="ECO:0000313" key="3">
    <source>
        <dbReference type="Proteomes" id="UP001172102"/>
    </source>
</evidence>
<reference evidence="2" key="1">
    <citation type="submission" date="2023-06" db="EMBL/GenBank/DDBJ databases">
        <title>Genome-scale phylogeny and comparative genomics of the fungal order Sordariales.</title>
        <authorList>
            <consortium name="Lawrence Berkeley National Laboratory"/>
            <person name="Hensen N."/>
            <person name="Bonometti L."/>
            <person name="Westerberg I."/>
            <person name="Brannstrom I.O."/>
            <person name="Guillou S."/>
            <person name="Cros-Aarteil S."/>
            <person name="Calhoun S."/>
            <person name="Haridas S."/>
            <person name="Kuo A."/>
            <person name="Mondo S."/>
            <person name="Pangilinan J."/>
            <person name="Riley R."/>
            <person name="Labutti K."/>
            <person name="Andreopoulos B."/>
            <person name="Lipzen A."/>
            <person name="Chen C."/>
            <person name="Yanf M."/>
            <person name="Daum C."/>
            <person name="Ng V."/>
            <person name="Clum A."/>
            <person name="Steindorff A."/>
            <person name="Ohm R."/>
            <person name="Martin F."/>
            <person name="Silar P."/>
            <person name="Natvig D."/>
            <person name="Lalanne C."/>
            <person name="Gautier V."/>
            <person name="Ament-Velasquez S.L."/>
            <person name="Kruys A."/>
            <person name="Hutchinson M.I."/>
            <person name="Powell A.J."/>
            <person name="Barry K."/>
            <person name="Miller A.N."/>
            <person name="Grigoriev I.V."/>
            <person name="Debuchy R."/>
            <person name="Gladieux P."/>
            <person name="Thoren M.H."/>
            <person name="Johannesson H."/>
        </authorList>
    </citation>
    <scope>NUCLEOTIDE SEQUENCE</scope>
    <source>
        <strain evidence="2">SMH4607-1</strain>
    </source>
</reference>
<dbReference type="PANTHER" id="PTHR38030">
    <property type="entry name" value="PROTOPORPHYRINOGEN IX DEHYDROGENASE [MENAQUINONE]"/>
    <property type="match status" value="1"/>
</dbReference>
<dbReference type="PANTHER" id="PTHR38030:SF2">
    <property type="entry name" value="PROTOPORPHYRINOGEN IX DEHYDROGENASE [QUINONE]"/>
    <property type="match status" value="1"/>
</dbReference>
<dbReference type="InterPro" id="IPR026816">
    <property type="entry name" value="Flavodoxin_dom"/>
</dbReference>
<dbReference type="AlphaFoldDB" id="A0AA40AID2"/>
<feature type="domain" description="Flavodoxin" evidence="1">
    <location>
        <begin position="4"/>
        <end position="139"/>
    </location>
</feature>
<name>A0AA40AID2_9PEZI</name>
<dbReference type="GO" id="GO:0006783">
    <property type="term" value="P:heme biosynthetic process"/>
    <property type="evidence" value="ECO:0007669"/>
    <property type="project" value="TreeGrafter"/>
</dbReference>
<protein>
    <submittedName>
        <fullName evidence="2">Protoporphyrinogen oxidase</fullName>
    </submittedName>
</protein>